<protein>
    <recommendedName>
        <fullName evidence="6">CCHC-type domain-containing protein</fullName>
    </recommendedName>
</protein>
<keyword evidence="1" id="KW-0479">Metal-binding</keyword>
<dbReference type="GO" id="GO:0008270">
    <property type="term" value="F:zinc ion binding"/>
    <property type="evidence" value="ECO:0007669"/>
    <property type="project" value="UniProtKB-KW"/>
</dbReference>
<dbReference type="PANTHER" id="PTHR13493:SF3">
    <property type="entry name" value="RRNA N6-ADENOSINE-METHYLTRANSFERASE ZCCHC4"/>
    <property type="match status" value="1"/>
</dbReference>
<dbReference type="InterPro" id="IPR039846">
    <property type="entry name" value="ZCCHC4"/>
</dbReference>
<feature type="region of interest" description="Disordered" evidence="2">
    <location>
        <begin position="125"/>
        <end position="147"/>
    </location>
</feature>
<evidence type="ECO:0000256" key="2">
    <source>
        <dbReference type="SAM" id="MobiDB-lite"/>
    </source>
</evidence>
<proteinExistence type="predicted"/>
<keyword evidence="1" id="KW-0862">Zinc</keyword>
<accession>C3YIR4</accession>
<dbReference type="InParanoid" id="C3YIR4"/>
<feature type="domain" description="CCHC-type" evidence="3">
    <location>
        <begin position="101"/>
        <end position="116"/>
    </location>
</feature>
<keyword evidence="1" id="KW-0863">Zinc-finger</keyword>
<name>C3YIR4_BRAFL</name>
<evidence type="ECO:0000259" key="4">
    <source>
        <dbReference type="PROSITE" id="PS51270"/>
    </source>
</evidence>
<dbReference type="STRING" id="7739.C3YIR4"/>
<evidence type="ECO:0000259" key="3">
    <source>
        <dbReference type="PROSITE" id="PS50158"/>
    </source>
</evidence>
<dbReference type="eggNOG" id="KOG4399">
    <property type="taxonomic scope" value="Eukaryota"/>
</dbReference>
<feature type="domain" description="CTCHY-type" evidence="4">
    <location>
        <begin position="9"/>
        <end position="79"/>
    </location>
</feature>
<dbReference type="GO" id="GO:0003676">
    <property type="term" value="F:nucleic acid binding"/>
    <property type="evidence" value="ECO:0007669"/>
    <property type="project" value="InterPro"/>
</dbReference>
<dbReference type="PROSITE" id="PS50216">
    <property type="entry name" value="DHHC"/>
    <property type="match status" value="1"/>
</dbReference>
<dbReference type="PANTHER" id="PTHR13493">
    <property type="entry name" value="ZINC FINGER CCHC DOMAIN-CONTAINING"/>
    <property type="match status" value="1"/>
</dbReference>
<dbReference type="EMBL" id="GG666516">
    <property type="protein sequence ID" value="EEN59788.1"/>
    <property type="molecule type" value="Genomic_DNA"/>
</dbReference>
<dbReference type="InterPro" id="IPR001878">
    <property type="entry name" value="Znf_CCHC"/>
</dbReference>
<feature type="compositionally biased region" description="Basic and acidic residues" evidence="2">
    <location>
        <begin position="137"/>
        <end position="147"/>
    </location>
</feature>
<evidence type="ECO:0008006" key="6">
    <source>
        <dbReference type="Google" id="ProtNLM"/>
    </source>
</evidence>
<dbReference type="GO" id="GO:0008988">
    <property type="term" value="F:rRNA (adenine-N6-)-methyltransferase activity"/>
    <property type="evidence" value="ECO:0007669"/>
    <property type="project" value="InterPro"/>
</dbReference>
<evidence type="ECO:0000256" key="1">
    <source>
        <dbReference type="PROSITE-ProRule" id="PRU00047"/>
    </source>
</evidence>
<dbReference type="Pfam" id="PF00098">
    <property type="entry name" value="zf-CCHC"/>
    <property type="match status" value="1"/>
</dbReference>
<sequence>MVPASILDMGQDCAGVLSSTDSEFPVSEVLVEFCALCRRYVAAENRHCQKCNCCTSKDGRTYVHCDLCKKCVKPAWSHCEPCGRCEPRDHVCSQRTHLAGCYICGDHGHKRRECPQRFSQERYTRTERMSGKRKRKMEATFYRDDKH</sequence>
<dbReference type="SMART" id="SM00343">
    <property type="entry name" value="ZnF_C2HC"/>
    <property type="match status" value="1"/>
</dbReference>
<reference evidence="5" key="1">
    <citation type="journal article" date="2008" name="Nature">
        <title>The amphioxus genome and the evolution of the chordate karyotype.</title>
        <authorList>
            <consortium name="US DOE Joint Genome Institute (JGI-PGF)"/>
            <person name="Putnam N.H."/>
            <person name="Butts T."/>
            <person name="Ferrier D.E.K."/>
            <person name="Furlong R.F."/>
            <person name="Hellsten U."/>
            <person name="Kawashima T."/>
            <person name="Robinson-Rechavi M."/>
            <person name="Shoguchi E."/>
            <person name="Terry A."/>
            <person name="Yu J.-K."/>
            <person name="Benito-Gutierrez E.L."/>
            <person name="Dubchak I."/>
            <person name="Garcia-Fernandez J."/>
            <person name="Gibson-Brown J.J."/>
            <person name="Grigoriev I.V."/>
            <person name="Horton A.C."/>
            <person name="de Jong P.J."/>
            <person name="Jurka J."/>
            <person name="Kapitonov V.V."/>
            <person name="Kohara Y."/>
            <person name="Kuroki Y."/>
            <person name="Lindquist E."/>
            <person name="Lucas S."/>
            <person name="Osoegawa K."/>
            <person name="Pennacchio L.A."/>
            <person name="Salamov A.A."/>
            <person name="Satou Y."/>
            <person name="Sauka-Spengler T."/>
            <person name="Schmutz J."/>
            <person name="Shin-I T."/>
            <person name="Toyoda A."/>
            <person name="Bronner-Fraser M."/>
            <person name="Fujiyama A."/>
            <person name="Holland L.Z."/>
            <person name="Holland P.W.H."/>
            <person name="Satoh N."/>
            <person name="Rokhsar D.S."/>
        </authorList>
    </citation>
    <scope>NUCLEOTIDE SEQUENCE [LARGE SCALE GENOMIC DNA]</scope>
    <source>
        <strain evidence="5">S238N-H82</strain>
        <tissue evidence="5">Testes</tissue>
    </source>
</reference>
<organism>
    <name type="scientific">Branchiostoma floridae</name>
    <name type="common">Florida lancelet</name>
    <name type="synonym">Amphioxus</name>
    <dbReference type="NCBI Taxonomy" id="7739"/>
    <lineage>
        <taxon>Eukaryota</taxon>
        <taxon>Metazoa</taxon>
        <taxon>Chordata</taxon>
        <taxon>Cephalochordata</taxon>
        <taxon>Leptocardii</taxon>
        <taxon>Amphioxiformes</taxon>
        <taxon>Branchiostomatidae</taxon>
        <taxon>Branchiostoma</taxon>
    </lineage>
</organism>
<dbReference type="PROSITE" id="PS51270">
    <property type="entry name" value="ZF_CTCHY"/>
    <property type="match status" value="1"/>
</dbReference>
<dbReference type="AlphaFoldDB" id="C3YIR4"/>
<dbReference type="InterPro" id="IPR017921">
    <property type="entry name" value="Znf_CTCHY"/>
</dbReference>
<evidence type="ECO:0000313" key="5">
    <source>
        <dbReference type="EMBL" id="EEN59788.1"/>
    </source>
</evidence>
<gene>
    <name evidence="5" type="ORF">BRAFLDRAFT_124666</name>
</gene>
<dbReference type="PROSITE" id="PS50158">
    <property type="entry name" value="ZF_CCHC"/>
    <property type="match status" value="1"/>
</dbReference>